<feature type="compositionally biased region" description="Polar residues" evidence="6">
    <location>
        <begin position="326"/>
        <end position="340"/>
    </location>
</feature>
<feature type="transmembrane region" description="Helical" evidence="7">
    <location>
        <begin position="126"/>
        <end position="155"/>
    </location>
</feature>
<feature type="region of interest" description="Disordered" evidence="6">
    <location>
        <begin position="293"/>
        <end position="370"/>
    </location>
</feature>
<feature type="compositionally biased region" description="Basic and acidic residues" evidence="6">
    <location>
        <begin position="436"/>
        <end position="447"/>
    </location>
</feature>
<keyword evidence="4 7" id="KW-0472">Membrane</keyword>
<evidence type="ECO:0000256" key="4">
    <source>
        <dbReference type="ARBA" id="ARBA00023136"/>
    </source>
</evidence>
<proteinExistence type="inferred from homology"/>
<organism evidence="9 10">
    <name type="scientific">Ophiobolus disseminans</name>
    <dbReference type="NCBI Taxonomy" id="1469910"/>
    <lineage>
        <taxon>Eukaryota</taxon>
        <taxon>Fungi</taxon>
        <taxon>Dikarya</taxon>
        <taxon>Ascomycota</taxon>
        <taxon>Pezizomycotina</taxon>
        <taxon>Dothideomycetes</taxon>
        <taxon>Pleosporomycetidae</taxon>
        <taxon>Pleosporales</taxon>
        <taxon>Pleosporineae</taxon>
        <taxon>Phaeosphaeriaceae</taxon>
        <taxon>Ophiobolus</taxon>
    </lineage>
</organism>
<dbReference type="Pfam" id="PF20684">
    <property type="entry name" value="Fung_rhodopsin"/>
    <property type="match status" value="1"/>
</dbReference>
<dbReference type="EMBL" id="MU006220">
    <property type="protein sequence ID" value="KAF2829910.1"/>
    <property type="molecule type" value="Genomic_DNA"/>
</dbReference>
<evidence type="ECO:0000256" key="6">
    <source>
        <dbReference type="SAM" id="MobiDB-lite"/>
    </source>
</evidence>
<feature type="transmembrane region" description="Helical" evidence="7">
    <location>
        <begin position="175"/>
        <end position="193"/>
    </location>
</feature>
<name>A0A6A7A9D6_9PLEO</name>
<feature type="domain" description="Rhodopsin" evidence="8">
    <location>
        <begin position="31"/>
        <end position="268"/>
    </location>
</feature>
<evidence type="ECO:0000256" key="1">
    <source>
        <dbReference type="ARBA" id="ARBA00004141"/>
    </source>
</evidence>
<dbReference type="Proteomes" id="UP000799424">
    <property type="component" value="Unassembled WGS sequence"/>
</dbReference>
<evidence type="ECO:0000313" key="9">
    <source>
        <dbReference type="EMBL" id="KAF2829910.1"/>
    </source>
</evidence>
<evidence type="ECO:0000259" key="8">
    <source>
        <dbReference type="Pfam" id="PF20684"/>
    </source>
</evidence>
<feature type="region of interest" description="Disordered" evidence="6">
    <location>
        <begin position="389"/>
        <end position="452"/>
    </location>
</feature>
<comment type="similarity">
    <text evidence="5">Belongs to the SAT4 family.</text>
</comment>
<dbReference type="GO" id="GO:0016020">
    <property type="term" value="C:membrane"/>
    <property type="evidence" value="ECO:0007669"/>
    <property type="project" value="UniProtKB-SubCell"/>
</dbReference>
<evidence type="ECO:0000256" key="3">
    <source>
        <dbReference type="ARBA" id="ARBA00022989"/>
    </source>
</evidence>
<evidence type="ECO:0000256" key="2">
    <source>
        <dbReference type="ARBA" id="ARBA00022692"/>
    </source>
</evidence>
<dbReference type="AlphaFoldDB" id="A0A6A7A9D6"/>
<feature type="transmembrane region" description="Helical" evidence="7">
    <location>
        <begin position="244"/>
        <end position="263"/>
    </location>
</feature>
<dbReference type="PANTHER" id="PTHR33048">
    <property type="entry name" value="PTH11-LIKE INTEGRAL MEMBRANE PROTEIN (AFU_ORTHOLOGUE AFUA_5G11245)"/>
    <property type="match status" value="1"/>
</dbReference>
<reference evidence="9" key="1">
    <citation type="journal article" date="2020" name="Stud. Mycol.">
        <title>101 Dothideomycetes genomes: a test case for predicting lifestyles and emergence of pathogens.</title>
        <authorList>
            <person name="Haridas S."/>
            <person name="Albert R."/>
            <person name="Binder M."/>
            <person name="Bloem J."/>
            <person name="Labutti K."/>
            <person name="Salamov A."/>
            <person name="Andreopoulos B."/>
            <person name="Baker S."/>
            <person name="Barry K."/>
            <person name="Bills G."/>
            <person name="Bluhm B."/>
            <person name="Cannon C."/>
            <person name="Castanera R."/>
            <person name="Culley D."/>
            <person name="Daum C."/>
            <person name="Ezra D."/>
            <person name="Gonzalez J."/>
            <person name="Henrissat B."/>
            <person name="Kuo A."/>
            <person name="Liang C."/>
            <person name="Lipzen A."/>
            <person name="Lutzoni F."/>
            <person name="Magnuson J."/>
            <person name="Mondo S."/>
            <person name="Nolan M."/>
            <person name="Ohm R."/>
            <person name="Pangilinan J."/>
            <person name="Park H.-J."/>
            <person name="Ramirez L."/>
            <person name="Alfaro M."/>
            <person name="Sun H."/>
            <person name="Tritt A."/>
            <person name="Yoshinaga Y."/>
            <person name="Zwiers L.-H."/>
            <person name="Turgeon B."/>
            <person name="Goodwin S."/>
            <person name="Spatafora J."/>
            <person name="Crous P."/>
            <person name="Grigoriev I."/>
        </authorList>
    </citation>
    <scope>NUCLEOTIDE SEQUENCE</scope>
    <source>
        <strain evidence="9">CBS 113818</strain>
    </source>
</reference>
<dbReference type="InterPro" id="IPR049326">
    <property type="entry name" value="Rhodopsin_dom_fungi"/>
</dbReference>
<dbReference type="OrthoDB" id="444631at2759"/>
<protein>
    <recommendedName>
        <fullName evidence="8">Rhodopsin domain-containing protein</fullName>
    </recommendedName>
</protein>
<feature type="compositionally biased region" description="Low complexity" evidence="6">
    <location>
        <begin position="305"/>
        <end position="323"/>
    </location>
</feature>
<feature type="transmembrane region" description="Helical" evidence="7">
    <location>
        <begin position="12"/>
        <end position="33"/>
    </location>
</feature>
<evidence type="ECO:0000256" key="7">
    <source>
        <dbReference type="SAM" id="Phobius"/>
    </source>
</evidence>
<feature type="transmembrane region" description="Helical" evidence="7">
    <location>
        <begin position="45"/>
        <end position="64"/>
    </location>
</feature>
<feature type="compositionally biased region" description="Basic and acidic residues" evidence="6">
    <location>
        <begin position="389"/>
        <end position="398"/>
    </location>
</feature>
<keyword evidence="3 7" id="KW-1133">Transmembrane helix</keyword>
<keyword evidence="2 7" id="KW-0812">Transmembrane</keyword>
<dbReference type="InterPro" id="IPR052337">
    <property type="entry name" value="SAT4-like"/>
</dbReference>
<feature type="transmembrane region" description="Helical" evidence="7">
    <location>
        <begin position="205"/>
        <end position="224"/>
    </location>
</feature>
<comment type="subcellular location">
    <subcellularLocation>
        <location evidence="1">Membrane</location>
        <topology evidence="1">Multi-pass membrane protein</topology>
    </subcellularLocation>
</comment>
<evidence type="ECO:0000256" key="5">
    <source>
        <dbReference type="ARBA" id="ARBA00038359"/>
    </source>
</evidence>
<evidence type="ECO:0000313" key="10">
    <source>
        <dbReference type="Proteomes" id="UP000799424"/>
    </source>
</evidence>
<sequence length="470" mass="51478">MDMGRVASPAGTRVTTIALAFTLVAGTVVFLRLFTRLVLTRVTGFEDACIVLAMVLSISLTVMTSQQGMNGLGMRASELTVDERVSFLRALWSGLWIYSLALMFTKISILIQYLRIFPVRRFQKACFVVLGVVAACGAWALFGNIFLCSPIASFWDTSVKDGNCMDRGVIWFTNAGLNIAQDIVILLLPMPLIQMLQISKSQKRGLVFMLALGTSVSLVSVIRLHSLDKIVKSNDLPFDNPAHAALSAVEVNVAIICACLPAMRPLLALMMPKYFSAASHYTNVRKTLDLDGPSIHHKTVYTPPNSTRSNTPRTYTPNTNTPRVGTPQTPRPTLSRNSSGHFIIHHSRPDTPVQAPTPTPTPGQMMQLHHSKSGSNISIDIAAAEARSNKLRAEDRPHPLRSSPITASRPRRPPRSPTRLSLQSIGPGFFTIKPSKSSERMRSESTRPEMAVAGRDKHLPLTPFPVGTAF</sequence>
<gene>
    <name evidence="9" type="ORF">CC86DRAFT_367820</name>
</gene>
<keyword evidence="10" id="KW-1185">Reference proteome</keyword>
<feature type="transmembrane region" description="Helical" evidence="7">
    <location>
        <begin position="95"/>
        <end position="114"/>
    </location>
</feature>
<accession>A0A6A7A9D6</accession>
<dbReference type="PANTHER" id="PTHR33048:SF47">
    <property type="entry name" value="INTEGRAL MEMBRANE PROTEIN-RELATED"/>
    <property type="match status" value="1"/>
</dbReference>